<proteinExistence type="predicted"/>
<evidence type="ECO:0000313" key="2">
    <source>
        <dbReference type="Proteomes" id="UP001303046"/>
    </source>
</evidence>
<dbReference type="EMBL" id="JAVFWL010000003">
    <property type="protein sequence ID" value="KAK6744252.1"/>
    <property type="molecule type" value="Genomic_DNA"/>
</dbReference>
<evidence type="ECO:0000313" key="1">
    <source>
        <dbReference type="EMBL" id="KAK6744252.1"/>
    </source>
</evidence>
<dbReference type="PANTHER" id="PTHR46060">
    <property type="entry name" value="MARINER MOS1 TRANSPOSASE-LIKE PROTEIN"/>
    <property type="match status" value="1"/>
</dbReference>
<accession>A0ABR1D238</accession>
<organism evidence="1 2">
    <name type="scientific">Necator americanus</name>
    <name type="common">Human hookworm</name>
    <dbReference type="NCBI Taxonomy" id="51031"/>
    <lineage>
        <taxon>Eukaryota</taxon>
        <taxon>Metazoa</taxon>
        <taxon>Ecdysozoa</taxon>
        <taxon>Nematoda</taxon>
        <taxon>Chromadorea</taxon>
        <taxon>Rhabditida</taxon>
        <taxon>Rhabditina</taxon>
        <taxon>Rhabditomorpha</taxon>
        <taxon>Strongyloidea</taxon>
        <taxon>Ancylostomatidae</taxon>
        <taxon>Bunostominae</taxon>
        <taxon>Necator</taxon>
    </lineage>
</organism>
<sequence>MWSTVYSRCLRKANREESVAIAELPPGGLNQKFIRNQLYARGCVVTESKMCRITKRRFKAGNKKLKDEPRSGRPTAISFDELKNLAEQHPYEGVRYFTASLGYSLSTVSDGLRSLGMVKKLEAANSTGWTPLSLEMKSGSLCQPHPQTCDDMPDPFVKGEIHEKKVMLSVWWGVHEIYRFELLPDNTTLANKTSQKILELGWEVLPHPPYGPDLAPATTNFSDRFSITWKRSATMIVTTSKMTFGLSSPPSRRISTPKESVIW</sequence>
<evidence type="ECO:0008006" key="3">
    <source>
        <dbReference type="Google" id="ProtNLM"/>
    </source>
</evidence>
<dbReference type="InterPro" id="IPR001888">
    <property type="entry name" value="Transposase_1"/>
</dbReference>
<dbReference type="Proteomes" id="UP001303046">
    <property type="component" value="Unassembled WGS sequence"/>
</dbReference>
<name>A0ABR1D238_NECAM</name>
<gene>
    <name evidence="1" type="primary">Necator_chrIII.g11904</name>
    <name evidence="1" type="ORF">RB195_011138</name>
</gene>
<dbReference type="Pfam" id="PF01359">
    <property type="entry name" value="Transposase_1"/>
    <property type="match status" value="1"/>
</dbReference>
<dbReference type="PANTHER" id="PTHR46060:SF2">
    <property type="entry name" value="HISTONE-LYSINE N-METHYLTRANSFERASE SETMAR"/>
    <property type="match status" value="1"/>
</dbReference>
<keyword evidence="2" id="KW-1185">Reference proteome</keyword>
<protein>
    <recommendedName>
        <fullName evidence="3">Transposase</fullName>
    </recommendedName>
</protein>
<comment type="caution">
    <text evidence="1">The sequence shown here is derived from an EMBL/GenBank/DDBJ whole genome shotgun (WGS) entry which is preliminary data.</text>
</comment>
<dbReference type="InterPro" id="IPR052709">
    <property type="entry name" value="Transposase-MT_Hybrid"/>
</dbReference>
<reference evidence="1 2" key="1">
    <citation type="submission" date="2023-08" db="EMBL/GenBank/DDBJ databases">
        <title>A Necator americanus chromosomal reference genome.</title>
        <authorList>
            <person name="Ilik V."/>
            <person name="Petrzelkova K.J."/>
            <person name="Pardy F."/>
            <person name="Fuh T."/>
            <person name="Niatou-Singa F.S."/>
            <person name="Gouil Q."/>
            <person name="Baker L."/>
            <person name="Ritchie M.E."/>
            <person name="Jex A.R."/>
            <person name="Gazzola D."/>
            <person name="Li H."/>
            <person name="Toshio Fujiwara R."/>
            <person name="Zhan B."/>
            <person name="Aroian R.V."/>
            <person name="Pafco B."/>
            <person name="Schwarz E.M."/>
        </authorList>
    </citation>
    <scope>NUCLEOTIDE SEQUENCE [LARGE SCALE GENOMIC DNA]</scope>
    <source>
        <strain evidence="1 2">Aroian</strain>
        <tissue evidence="1">Whole animal</tissue>
    </source>
</reference>